<dbReference type="Proteomes" id="UP000464495">
    <property type="component" value="Chromosome"/>
</dbReference>
<dbReference type="InterPro" id="IPR003615">
    <property type="entry name" value="HNH_nuc"/>
</dbReference>
<dbReference type="AlphaFoldDB" id="A0A6P1T386"/>
<organism evidence="2 3">
    <name type="scientific">Algicella marina</name>
    <dbReference type="NCBI Taxonomy" id="2683284"/>
    <lineage>
        <taxon>Bacteria</taxon>
        <taxon>Pseudomonadati</taxon>
        <taxon>Pseudomonadota</taxon>
        <taxon>Alphaproteobacteria</taxon>
        <taxon>Rhodobacterales</taxon>
        <taxon>Paracoccaceae</taxon>
        <taxon>Algicella</taxon>
    </lineage>
</organism>
<reference evidence="2 3" key="1">
    <citation type="submission" date="2019-12" db="EMBL/GenBank/DDBJ databases">
        <title>Complete genome sequence of Algicella marina strain 9Alg 56(T) isolated from the red alga Tichocarpus crinitus.</title>
        <authorList>
            <person name="Kim S.-G."/>
            <person name="Nedashkovskaya O.I."/>
        </authorList>
    </citation>
    <scope>NUCLEOTIDE SEQUENCE [LARGE SCALE GENOMIC DNA]</scope>
    <source>
        <strain evidence="2 3">9Alg 56</strain>
    </source>
</reference>
<evidence type="ECO:0000259" key="1">
    <source>
        <dbReference type="Pfam" id="PF12102"/>
    </source>
</evidence>
<dbReference type="KEGG" id="amaq:GO499_14105"/>
<dbReference type="CDD" id="cd00085">
    <property type="entry name" value="HNHc"/>
    <property type="match status" value="1"/>
</dbReference>
<dbReference type="RefSeq" id="WP_161862770.1">
    <property type="nucleotide sequence ID" value="NZ_CP046620.1"/>
</dbReference>
<dbReference type="EMBL" id="CP046620">
    <property type="protein sequence ID" value="QHQ36221.1"/>
    <property type="molecule type" value="Genomic_DNA"/>
</dbReference>
<name>A0A6P1T386_9RHOB</name>
<evidence type="ECO:0000313" key="2">
    <source>
        <dbReference type="EMBL" id="QHQ36221.1"/>
    </source>
</evidence>
<dbReference type="Pfam" id="PF12102">
    <property type="entry name" value="MrcB_N"/>
    <property type="match status" value="1"/>
</dbReference>
<protein>
    <submittedName>
        <fullName evidence="2">DUF3578 domain-containing protein</fullName>
    </submittedName>
</protein>
<dbReference type="InterPro" id="IPR021961">
    <property type="entry name" value="McrB_DNA-bd"/>
</dbReference>
<accession>A0A6P1T386</accession>
<feature type="domain" description="Type IV methyl-directed restriction enzyme EcoKMcrB subunit DNA-binding" evidence="1">
    <location>
        <begin position="12"/>
        <end position="188"/>
    </location>
</feature>
<gene>
    <name evidence="2" type="ORF">GO499_14105</name>
</gene>
<evidence type="ECO:0000313" key="3">
    <source>
        <dbReference type="Proteomes" id="UP000464495"/>
    </source>
</evidence>
<sequence>MLGEKLSELAVRYAAERTKPFAGSDFGNWVRHDIPIEAKKFLTFLPYDFEVKSSVGAGNWASVPWLAFFDPLITTSATSGFYVVYLVNAQREQVVLSLNQGATAIYKEFGHTRGRRILERRARDICERIPDFASSFDFGRIDLSSVDDLPLGYQAGHAFGRTYNRSDLTKSQFKNDLAQMFRAYEALVDRGGTDPSDQMHASSGTADVEETRRYVLSRRIERSNDVRVRVLAERGFICEGCGINPKLDYSYFGRDINTPLEVHHSVSLRSLQEGETRRYKIPKDFLVLCPTCHRMIHKQLDLSDLEELQSKIKFQIMREIFDVD</sequence>
<dbReference type="Gene3D" id="3.30.920.90">
    <property type="match status" value="1"/>
</dbReference>
<proteinExistence type="predicted"/>
<keyword evidence="3" id="KW-1185">Reference proteome</keyword>